<gene>
    <name evidence="2" type="ORF">NCTC10794_01394</name>
</gene>
<accession>A0A377I2U0</accession>
<proteinExistence type="predicted"/>
<dbReference type="RefSeq" id="WP_119222781.1">
    <property type="nucleotide sequence ID" value="NZ_UGHH01000002.1"/>
</dbReference>
<evidence type="ECO:0000259" key="1">
    <source>
        <dbReference type="Pfam" id="PF01507"/>
    </source>
</evidence>
<organism evidence="2 3">
    <name type="scientific">Haemophilus parahaemolyticus</name>
    <dbReference type="NCBI Taxonomy" id="735"/>
    <lineage>
        <taxon>Bacteria</taxon>
        <taxon>Pseudomonadati</taxon>
        <taxon>Pseudomonadota</taxon>
        <taxon>Gammaproteobacteria</taxon>
        <taxon>Pasteurellales</taxon>
        <taxon>Pasteurellaceae</taxon>
        <taxon>Haemophilus</taxon>
    </lineage>
</organism>
<dbReference type="Proteomes" id="UP000254867">
    <property type="component" value="Unassembled WGS sequence"/>
</dbReference>
<sequence length="235" mass="27170">MSKLYDPIKAQSRITDNVIVAFSGGKDSVVTLDLCCRYFKRVSAFFMYQVPDLSFQEATINFAEKKYGITIERIPHFELSEILAAGALRKEDYSVPIININDCYRYARLVNDSWWIAAGERIADSIIRRAMIKRSGCIDEVRGRFYPVANFTKEDILRYIKHHNLKPAPETAVIGHSFRSLMPKDVWSIKTYYPKDFEKIKRWFPFVEAAALHYELYGDGKNKTSEVRDGNTQAE</sequence>
<dbReference type="InterPro" id="IPR002500">
    <property type="entry name" value="PAPS_reduct_dom"/>
</dbReference>
<dbReference type="InterPro" id="IPR014729">
    <property type="entry name" value="Rossmann-like_a/b/a_fold"/>
</dbReference>
<dbReference type="Gene3D" id="3.40.50.620">
    <property type="entry name" value="HUPs"/>
    <property type="match status" value="1"/>
</dbReference>
<name>A0A377I2U0_HAEPH</name>
<reference evidence="2 3" key="1">
    <citation type="submission" date="2018-06" db="EMBL/GenBank/DDBJ databases">
        <authorList>
            <consortium name="Pathogen Informatics"/>
            <person name="Doyle S."/>
        </authorList>
    </citation>
    <scope>NUCLEOTIDE SEQUENCE [LARGE SCALE GENOMIC DNA]</scope>
    <source>
        <strain evidence="2 3">NCTC10794</strain>
    </source>
</reference>
<evidence type="ECO:0000313" key="2">
    <source>
        <dbReference type="EMBL" id="STO64330.1"/>
    </source>
</evidence>
<protein>
    <submittedName>
        <fullName evidence="2">PUA domain (Predicted RNA-binding domain)</fullName>
    </submittedName>
</protein>
<dbReference type="GO" id="GO:0003824">
    <property type="term" value="F:catalytic activity"/>
    <property type="evidence" value="ECO:0007669"/>
    <property type="project" value="InterPro"/>
</dbReference>
<dbReference type="EMBL" id="UGHH01000002">
    <property type="protein sequence ID" value="STO64330.1"/>
    <property type="molecule type" value="Genomic_DNA"/>
</dbReference>
<dbReference type="AlphaFoldDB" id="A0A377I2U0"/>
<evidence type="ECO:0000313" key="3">
    <source>
        <dbReference type="Proteomes" id="UP000254867"/>
    </source>
</evidence>
<dbReference type="SUPFAM" id="SSF52402">
    <property type="entry name" value="Adenine nucleotide alpha hydrolases-like"/>
    <property type="match status" value="1"/>
</dbReference>
<dbReference type="Pfam" id="PF01507">
    <property type="entry name" value="PAPS_reduct"/>
    <property type="match status" value="1"/>
</dbReference>
<feature type="domain" description="Phosphoadenosine phosphosulphate reductase" evidence="1">
    <location>
        <begin position="18"/>
        <end position="168"/>
    </location>
</feature>